<organism evidence="9 10">
    <name type="scientific">Nakamurella endophytica</name>
    <dbReference type="NCBI Taxonomy" id="1748367"/>
    <lineage>
        <taxon>Bacteria</taxon>
        <taxon>Bacillati</taxon>
        <taxon>Actinomycetota</taxon>
        <taxon>Actinomycetes</taxon>
        <taxon>Nakamurellales</taxon>
        <taxon>Nakamurellaceae</taxon>
        <taxon>Nakamurella</taxon>
    </lineage>
</organism>
<proteinExistence type="inferred from homology"/>
<comment type="caution">
    <text evidence="9">The sequence shown here is derived from an EMBL/GenBank/DDBJ whole genome shotgun (WGS) entry which is preliminary data.</text>
</comment>
<accession>A0A917WAW0</accession>
<dbReference type="InterPro" id="IPR018484">
    <property type="entry name" value="FGGY_N"/>
</dbReference>
<protein>
    <submittedName>
        <fullName evidence="9">Carbohydrate kinase</fullName>
    </submittedName>
</protein>
<keyword evidence="2" id="KW-0808">Transferase</keyword>
<evidence type="ECO:0000256" key="3">
    <source>
        <dbReference type="ARBA" id="ARBA00022741"/>
    </source>
</evidence>
<evidence type="ECO:0000259" key="8">
    <source>
        <dbReference type="Pfam" id="PF02782"/>
    </source>
</evidence>
<evidence type="ECO:0000256" key="2">
    <source>
        <dbReference type="ARBA" id="ARBA00022679"/>
    </source>
</evidence>
<dbReference type="InterPro" id="IPR050406">
    <property type="entry name" value="FGGY_Carb_Kinase"/>
</dbReference>
<evidence type="ECO:0000256" key="1">
    <source>
        <dbReference type="ARBA" id="ARBA00009156"/>
    </source>
</evidence>
<evidence type="ECO:0000259" key="7">
    <source>
        <dbReference type="Pfam" id="PF00370"/>
    </source>
</evidence>
<keyword evidence="10" id="KW-1185">Reference proteome</keyword>
<keyword evidence="6" id="KW-0684">Rhamnose metabolism</keyword>
<feature type="domain" description="Carbohydrate kinase FGGY N-terminal" evidence="7">
    <location>
        <begin position="68"/>
        <end position="242"/>
    </location>
</feature>
<keyword evidence="3" id="KW-0547">Nucleotide-binding</keyword>
<dbReference type="Proteomes" id="UP000655208">
    <property type="component" value="Unassembled WGS sequence"/>
</dbReference>
<name>A0A917WAW0_9ACTN</name>
<dbReference type="CDD" id="cd07771">
    <property type="entry name" value="ASKHA_NBD_FGGY_RhaB-like"/>
    <property type="match status" value="1"/>
</dbReference>
<dbReference type="InterPro" id="IPR018485">
    <property type="entry name" value="FGGY_C"/>
</dbReference>
<evidence type="ECO:0000256" key="4">
    <source>
        <dbReference type="ARBA" id="ARBA00022777"/>
    </source>
</evidence>
<reference evidence="9" key="2">
    <citation type="submission" date="2020-09" db="EMBL/GenBank/DDBJ databases">
        <authorList>
            <person name="Sun Q."/>
            <person name="Zhou Y."/>
        </authorList>
    </citation>
    <scope>NUCLEOTIDE SEQUENCE</scope>
    <source>
        <strain evidence="9">CGMCC 4.7308</strain>
    </source>
</reference>
<evidence type="ECO:0000313" key="10">
    <source>
        <dbReference type="Proteomes" id="UP000655208"/>
    </source>
</evidence>
<dbReference type="SUPFAM" id="SSF53067">
    <property type="entry name" value="Actin-like ATPase domain"/>
    <property type="match status" value="2"/>
</dbReference>
<keyword evidence="4 9" id="KW-0418">Kinase</keyword>
<dbReference type="AlphaFoldDB" id="A0A917WAW0"/>
<dbReference type="PANTHER" id="PTHR43095">
    <property type="entry name" value="SUGAR KINASE"/>
    <property type="match status" value="1"/>
</dbReference>
<gene>
    <name evidence="9" type="ORF">GCM10011594_05200</name>
</gene>
<sequence length="476" mass="50356">MVGVTRFAAVDLGASSGRVMAAAVDPHRLELTELHRFRNGAVPLGGKFYWDALGLWLDVLHGLSLAGDVHSVGIDTWGVDYGLLDARGDLLANPRHYRDGRTIGLPEELDHEVPPADLYRRTGLQRMAINTVYQLRAERSALLPQASGLLLMPDLFGYWLTGVRTTELTIASTTNLLDPVRRDWDRGLLELAGVSADLLGPLREPGTDVAPITAEVAAATGLSPDVRWTAVGSHDTASAVVGVPAEGEDFAYIACGTWGLAGIELSAPVLTEDSRAANFTNEAGVDGTVRYLRNVMGLWVLSECLREWRDRGRPAELAPLLEAAAAVPPGGPVFDVDDLSLLPPGPMQQRIARLCGEAGQPVPASAPEVVRSVLDSLATAFARAVRDAARLSGRTVSVVHLVGGGARNSLLCQLTADAAGLPVVAGPVEATALGNVLVQARAQGVLTGSLADLRALVRGTQELRTFQPRSATEAAR</sequence>
<dbReference type="EMBL" id="BMNA01000001">
    <property type="protein sequence ID" value="GGL88530.1"/>
    <property type="molecule type" value="Genomic_DNA"/>
</dbReference>
<evidence type="ECO:0000256" key="6">
    <source>
        <dbReference type="ARBA" id="ARBA00023308"/>
    </source>
</evidence>
<dbReference type="GO" id="GO:0005524">
    <property type="term" value="F:ATP binding"/>
    <property type="evidence" value="ECO:0007669"/>
    <property type="project" value="UniProtKB-KW"/>
</dbReference>
<evidence type="ECO:0000256" key="5">
    <source>
        <dbReference type="ARBA" id="ARBA00022840"/>
    </source>
</evidence>
<evidence type="ECO:0000313" key="9">
    <source>
        <dbReference type="EMBL" id="GGL88530.1"/>
    </source>
</evidence>
<reference evidence="9" key="1">
    <citation type="journal article" date="2014" name="Int. J. Syst. Evol. Microbiol.">
        <title>Complete genome sequence of Corynebacterium casei LMG S-19264T (=DSM 44701T), isolated from a smear-ripened cheese.</title>
        <authorList>
            <consortium name="US DOE Joint Genome Institute (JGI-PGF)"/>
            <person name="Walter F."/>
            <person name="Albersmeier A."/>
            <person name="Kalinowski J."/>
            <person name="Ruckert C."/>
        </authorList>
    </citation>
    <scope>NUCLEOTIDE SEQUENCE</scope>
    <source>
        <strain evidence="9">CGMCC 4.7308</strain>
    </source>
</reference>
<dbReference type="Pfam" id="PF00370">
    <property type="entry name" value="FGGY_N"/>
    <property type="match status" value="1"/>
</dbReference>
<dbReference type="InterPro" id="IPR013449">
    <property type="entry name" value="Rhamnulokinase"/>
</dbReference>
<dbReference type="Gene3D" id="3.30.420.40">
    <property type="match status" value="2"/>
</dbReference>
<dbReference type="InterPro" id="IPR043129">
    <property type="entry name" value="ATPase_NBD"/>
</dbReference>
<keyword evidence="5" id="KW-0067">ATP-binding</keyword>
<dbReference type="GO" id="GO:0019301">
    <property type="term" value="P:rhamnose catabolic process"/>
    <property type="evidence" value="ECO:0007669"/>
    <property type="project" value="InterPro"/>
</dbReference>
<comment type="similarity">
    <text evidence="1">Belongs to the FGGY kinase family.</text>
</comment>
<feature type="domain" description="Carbohydrate kinase FGGY C-terminal" evidence="8">
    <location>
        <begin position="251"/>
        <end position="442"/>
    </location>
</feature>
<dbReference type="GO" id="GO:0008993">
    <property type="term" value="F:rhamnulokinase activity"/>
    <property type="evidence" value="ECO:0007669"/>
    <property type="project" value="InterPro"/>
</dbReference>
<dbReference type="Pfam" id="PF02782">
    <property type="entry name" value="FGGY_C"/>
    <property type="match status" value="1"/>
</dbReference>